<evidence type="ECO:0000256" key="13">
    <source>
        <dbReference type="RuleBase" id="RU000489"/>
    </source>
</evidence>
<evidence type="ECO:0000256" key="2">
    <source>
        <dbReference type="ARBA" id="ARBA00004613"/>
    </source>
</evidence>
<protein>
    <recommendedName>
        <fullName evidence="4">chitinase</fullName>
        <ecNumber evidence="4">3.2.1.14</ecNumber>
    </recommendedName>
</protein>
<dbReference type="InterPro" id="IPR001223">
    <property type="entry name" value="Glyco_hydro18_cat"/>
</dbReference>
<dbReference type="VEuPathDB" id="FungiDB:TRIVIDRAFT_112098"/>
<dbReference type="STRING" id="413071.G9MSD2"/>
<feature type="disulfide bond" evidence="12">
    <location>
        <begin position="3"/>
        <end position="15"/>
    </location>
</feature>
<dbReference type="InterPro" id="IPR017853">
    <property type="entry name" value="GH"/>
</dbReference>
<dbReference type="Proteomes" id="UP000007115">
    <property type="component" value="Unassembled WGS sequence"/>
</dbReference>
<dbReference type="InParanoid" id="G9MSD2"/>
<keyword evidence="12" id="KW-1015">Disulfide bond</keyword>
<evidence type="ECO:0000313" key="17">
    <source>
        <dbReference type="EMBL" id="EHK23206.1"/>
    </source>
</evidence>
<sequence>KSCPLNVCCSRFGYCGIGSDFCSNGCQNNCVLKPAVPAGRNSGSVLNKVIGYYEGWTNARTCYAFPPSSIPTDGLTHVNFAFAYIDPETHQISVMRSDMPISLFTETADLRTLNTGAGDVEIFVSIGGWSFSDNFTATQPVFSDIAASDTNRKKFANNLVSFLKEYGFDGVDFDWEYPGAPDRGGRKEDTENYVLLLQAVREAFDDSYRSFGITFTAPSSYWYLQWFDLPGMMKYADWINLMTYDLHGVWDSTDPIGSIVQAHTNLTEIKASIDLLWRVNVPPERVIIGLGFYGRSFTLSDPSCASPGCPFSSAAAPGTCSNNAGTLAYFEIMDILEKQSPDVIWDKTSAVKYFQYGANRDQWVSYDDKETFAQNIEYANSVGLGGVMVWSVDQDDMHFNALRGLLGKDISGITRNSVISTSVAGSWASQNGQHCTQTDCLSDSDIGSWGSGFAIAPNGGPFKDSCGSGKIGSCAWSNDVSCPSGKTGVAKRITYESGPTETVDKDVITIHQTYCCDSSFDACHWIGKGTCDQNQCADLLLTSFADKIPKFPTLPPTTNVPNFHVASIQNSPSSSGSDTVIGAFGMVVIDGPPDVVTSLAARDESHIQFLDCEPTEKRDGKSIYTTRYICMNDSPQSNCGAVHEGGAKGTIVKLPEGCGFATYGVVKDIRLSTNHTVDHNLRKRAPSPNPVVYEMDISYDYSLVKRDSGTVYVRIDYGDSLGYWNDIVLGKAITKRGMNESFDKRFWSPDPKTWLEELAPIRLNGQPAAYSLDLEQEDFYQLLYSQDDSAKCGGKDGFMSIELDGSVKNGIRFGVTMVGTIAPEISFEEAYGFFDVDMNLTGRLMINGQASINIVGSTKPGSVFATDLSNFGFSEPGIVSFTPKMNIDASMTGNGQIFSDLVLYFNSGTDGYARTNAPLSLGEFQGDLARHTGSDRGFGFAGGLTGSTSEPLSKRNSDTTLLGVYLDMRTWLDIDVFGMGTNVEAADAKFSVDVGHYFRIISSSSSGNISVIGGDSQVGVEVYSSGISSEWEKDDTSHLVGSPGMPFIYMTGPSYAAPSRTPPDWGSDGVIDGDYFGCTNNGTKQLRCYASSNMSKFDPDWLIDPEDGKPIENEKTTKRDSFPFSELPMEPRGTGSSREFTVTTPSGATFTIVSHTYPNGQNGLFLLSVNQNAGYYELSNPLNCQDITVTSAGDPNSSYVTEHIVELSTFGLILEWMMRGNFTQSDGTVIRSSFTPVREDVLNVSSIFQTPWNQWSTVNSASTPMDDIWTAFGDRTNPSVLVNCESNFNGVKMQIWRGNNPMADTTWDGNDFDDTSERSGYFSAQGGLSTIRLATAIFSYLNEQTIHANMVTILNSMHSTFQRFDREVAPTLAINSAGIFSEFVYYVLIPRLEAVQSWAEDRIRGMMNAWQAVPTSSAQAEDAREILAALENLLDQMEDAILIDTEGFDFKPPSPTRRDQGKRSSTGEATN</sequence>
<dbReference type="SMART" id="SM00636">
    <property type="entry name" value="Glyco_18"/>
    <property type="match status" value="1"/>
</dbReference>
<dbReference type="InterPro" id="IPR001002">
    <property type="entry name" value="Chitin-bd_1"/>
</dbReference>
<comment type="catalytic activity">
    <reaction evidence="1">
        <text>Random endo-hydrolysis of N-acetyl-beta-D-glucosaminide (1-&gt;4)-beta-linkages in chitin and chitodextrins.</text>
        <dbReference type="EC" id="3.2.1.14"/>
    </reaction>
</comment>
<evidence type="ECO:0000256" key="3">
    <source>
        <dbReference type="ARBA" id="ARBA00008682"/>
    </source>
</evidence>
<dbReference type="OrthoDB" id="4877169at2759"/>
<gene>
    <name evidence="17" type="primary">TVC5</name>
    <name evidence="17" type="ORF">TRIVIDRAFT_112098</name>
</gene>
<dbReference type="InterPro" id="IPR001579">
    <property type="entry name" value="Glyco_hydro_18_chit_AS"/>
</dbReference>
<dbReference type="PROSITE" id="PS51910">
    <property type="entry name" value="GH18_2"/>
    <property type="match status" value="1"/>
</dbReference>
<feature type="non-terminal residue" evidence="17">
    <location>
        <position position="1"/>
    </location>
</feature>
<feature type="disulfide bond" evidence="12">
    <location>
        <begin position="26"/>
        <end position="30"/>
    </location>
</feature>
<feature type="compositionally biased region" description="Basic and acidic residues" evidence="14">
    <location>
        <begin position="1106"/>
        <end position="1121"/>
    </location>
</feature>
<keyword evidence="9" id="KW-0119">Carbohydrate metabolism</keyword>
<feature type="disulfide bond" evidence="12">
    <location>
        <begin position="8"/>
        <end position="22"/>
    </location>
</feature>
<dbReference type="Gene3D" id="3.20.20.80">
    <property type="entry name" value="Glycosidases"/>
    <property type="match status" value="1"/>
</dbReference>
<accession>G9MSD2</accession>
<dbReference type="PANTHER" id="PTHR11177:SF397">
    <property type="entry name" value="CHITINASE"/>
    <property type="match status" value="1"/>
</dbReference>
<evidence type="ECO:0000256" key="6">
    <source>
        <dbReference type="ARBA" id="ARBA00022669"/>
    </source>
</evidence>
<comment type="subcellular location">
    <subcellularLocation>
        <location evidence="2">Secreted</location>
    </subcellularLocation>
</comment>
<evidence type="ECO:0000256" key="11">
    <source>
        <dbReference type="ARBA" id="ARBA00023326"/>
    </source>
</evidence>
<dbReference type="InterPro" id="IPR036861">
    <property type="entry name" value="Endochitinase-like_sf"/>
</dbReference>
<dbReference type="GO" id="GO:0000272">
    <property type="term" value="P:polysaccharide catabolic process"/>
    <property type="evidence" value="ECO:0007669"/>
    <property type="project" value="UniProtKB-KW"/>
</dbReference>
<evidence type="ECO:0000256" key="10">
    <source>
        <dbReference type="ARBA" id="ARBA00023295"/>
    </source>
</evidence>
<feature type="domain" description="Chitin-binding type-1" evidence="15">
    <location>
        <begin position="1"/>
        <end position="32"/>
    </location>
</feature>
<dbReference type="OMA" id="CHWIGKG"/>
<organism evidence="17 18">
    <name type="scientific">Hypocrea virens (strain Gv29-8 / FGSC 10586)</name>
    <name type="common">Gliocladium virens</name>
    <name type="synonym">Trichoderma virens</name>
    <dbReference type="NCBI Taxonomy" id="413071"/>
    <lineage>
        <taxon>Eukaryota</taxon>
        <taxon>Fungi</taxon>
        <taxon>Dikarya</taxon>
        <taxon>Ascomycota</taxon>
        <taxon>Pezizomycotina</taxon>
        <taxon>Sordariomycetes</taxon>
        <taxon>Hypocreomycetidae</taxon>
        <taxon>Hypocreales</taxon>
        <taxon>Hypocreaceae</taxon>
        <taxon>Trichoderma</taxon>
    </lineage>
</organism>
<comment type="caution">
    <text evidence="12">Lacks conserved residue(s) required for the propagation of feature annotation.</text>
</comment>
<dbReference type="PROSITE" id="PS01095">
    <property type="entry name" value="GH18_1"/>
    <property type="match status" value="1"/>
</dbReference>
<dbReference type="GeneID" id="25786870"/>
<dbReference type="GO" id="GO:0008061">
    <property type="term" value="F:chitin binding"/>
    <property type="evidence" value="ECO:0007669"/>
    <property type="project" value="UniProtKB-UniRule"/>
</dbReference>
<dbReference type="SUPFAM" id="SSF51445">
    <property type="entry name" value="(Trans)glycosidases"/>
    <property type="match status" value="1"/>
</dbReference>
<keyword evidence="7 13" id="KW-0378">Hydrolase</keyword>
<keyword evidence="5" id="KW-0964">Secreted</keyword>
<dbReference type="SUPFAM" id="SSF57016">
    <property type="entry name" value="Plant lectins/antimicrobial peptides"/>
    <property type="match status" value="1"/>
</dbReference>
<dbReference type="SUPFAM" id="SSF54556">
    <property type="entry name" value="Chitinase insertion domain"/>
    <property type="match status" value="1"/>
</dbReference>
<comment type="similarity">
    <text evidence="3">Belongs to the glycosyl hydrolase 18 family. Chitinase class V subfamily.</text>
</comment>
<dbReference type="RefSeq" id="XP_013957399.1">
    <property type="nucleotide sequence ID" value="XM_014101924.1"/>
</dbReference>
<dbReference type="Pfam" id="PF00704">
    <property type="entry name" value="Glyco_hydro_18"/>
    <property type="match status" value="1"/>
</dbReference>
<dbReference type="InterPro" id="IPR029070">
    <property type="entry name" value="Chitinase_insertion_sf"/>
</dbReference>
<dbReference type="PROSITE" id="PS00026">
    <property type="entry name" value="CHIT_BIND_I_1"/>
    <property type="match status" value="1"/>
</dbReference>
<evidence type="ECO:0000256" key="9">
    <source>
        <dbReference type="ARBA" id="ARBA00023277"/>
    </source>
</evidence>
<evidence type="ECO:0000256" key="1">
    <source>
        <dbReference type="ARBA" id="ARBA00000822"/>
    </source>
</evidence>
<feature type="domain" description="GH18" evidence="16">
    <location>
        <begin position="47"/>
        <end position="409"/>
    </location>
</feature>
<evidence type="ECO:0000259" key="16">
    <source>
        <dbReference type="PROSITE" id="PS51910"/>
    </source>
</evidence>
<dbReference type="GO" id="GO:0006032">
    <property type="term" value="P:chitin catabolic process"/>
    <property type="evidence" value="ECO:0007669"/>
    <property type="project" value="UniProtKB-KW"/>
</dbReference>
<keyword evidence="18" id="KW-1185">Reference proteome</keyword>
<keyword evidence="11" id="KW-0624">Polysaccharide degradation</keyword>
<feature type="region of interest" description="Disordered" evidence="14">
    <location>
        <begin position="1445"/>
        <end position="1471"/>
    </location>
</feature>
<dbReference type="InterPro" id="IPR011583">
    <property type="entry name" value="Chitinase_II/V-like_cat"/>
</dbReference>
<feature type="region of interest" description="Disordered" evidence="14">
    <location>
        <begin position="1100"/>
        <end position="1140"/>
    </location>
</feature>
<evidence type="ECO:0000256" key="8">
    <source>
        <dbReference type="ARBA" id="ARBA00023024"/>
    </source>
</evidence>
<evidence type="ECO:0000313" key="18">
    <source>
        <dbReference type="Proteomes" id="UP000007115"/>
    </source>
</evidence>
<dbReference type="HOGENOM" id="CLU_001837_3_1_1"/>
<evidence type="ECO:0000256" key="5">
    <source>
        <dbReference type="ARBA" id="ARBA00022525"/>
    </source>
</evidence>
<dbReference type="PROSITE" id="PS50941">
    <property type="entry name" value="CHIT_BIND_I_2"/>
    <property type="match status" value="1"/>
</dbReference>
<comment type="caution">
    <text evidence="17">The sequence shown here is derived from an EMBL/GenBank/DDBJ whole genome shotgun (WGS) entry which is preliminary data.</text>
</comment>
<dbReference type="GO" id="GO:0008843">
    <property type="term" value="F:endochitinase activity"/>
    <property type="evidence" value="ECO:0007669"/>
    <property type="project" value="UniProtKB-EC"/>
</dbReference>
<evidence type="ECO:0000256" key="7">
    <source>
        <dbReference type="ARBA" id="ARBA00022801"/>
    </source>
</evidence>
<dbReference type="eggNOG" id="KOG2806">
    <property type="taxonomic scope" value="Eukaryota"/>
</dbReference>
<dbReference type="Pfam" id="PF00187">
    <property type="entry name" value="Chitin_bind_1"/>
    <property type="match status" value="1"/>
</dbReference>
<keyword evidence="8" id="KW-0146">Chitin degradation</keyword>
<evidence type="ECO:0000256" key="14">
    <source>
        <dbReference type="SAM" id="MobiDB-lite"/>
    </source>
</evidence>
<evidence type="ECO:0000256" key="12">
    <source>
        <dbReference type="PROSITE-ProRule" id="PRU00261"/>
    </source>
</evidence>
<dbReference type="PANTHER" id="PTHR11177">
    <property type="entry name" value="CHITINASE"/>
    <property type="match status" value="1"/>
</dbReference>
<dbReference type="EMBL" id="ABDF02000006">
    <property type="protein sequence ID" value="EHK23206.1"/>
    <property type="molecule type" value="Genomic_DNA"/>
</dbReference>
<reference evidence="17 18" key="1">
    <citation type="journal article" date="2011" name="Genome Biol.">
        <title>Comparative genome sequence analysis underscores mycoparasitism as the ancestral life style of Trichoderma.</title>
        <authorList>
            <person name="Kubicek C.P."/>
            <person name="Herrera-Estrella A."/>
            <person name="Seidl-Seiboth V."/>
            <person name="Martinez D.A."/>
            <person name="Druzhinina I.S."/>
            <person name="Thon M."/>
            <person name="Zeilinger S."/>
            <person name="Casas-Flores S."/>
            <person name="Horwitz B.A."/>
            <person name="Mukherjee P.K."/>
            <person name="Mukherjee M."/>
            <person name="Kredics L."/>
            <person name="Alcaraz L.D."/>
            <person name="Aerts A."/>
            <person name="Antal Z."/>
            <person name="Atanasova L."/>
            <person name="Cervantes-Badillo M.G."/>
            <person name="Challacombe J."/>
            <person name="Chertkov O."/>
            <person name="McCluskey K."/>
            <person name="Coulpier F."/>
            <person name="Deshpande N."/>
            <person name="von Doehren H."/>
            <person name="Ebbole D.J."/>
            <person name="Esquivel-Naranjo E.U."/>
            <person name="Fekete E."/>
            <person name="Flipphi M."/>
            <person name="Glaser F."/>
            <person name="Gomez-Rodriguez E.Y."/>
            <person name="Gruber S."/>
            <person name="Han C."/>
            <person name="Henrissat B."/>
            <person name="Hermosa R."/>
            <person name="Hernandez-Onate M."/>
            <person name="Karaffa L."/>
            <person name="Kosti I."/>
            <person name="Le Crom S."/>
            <person name="Lindquist E."/>
            <person name="Lucas S."/>
            <person name="Luebeck M."/>
            <person name="Luebeck P.S."/>
            <person name="Margeot A."/>
            <person name="Metz B."/>
            <person name="Misra M."/>
            <person name="Nevalainen H."/>
            <person name="Omann M."/>
            <person name="Packer N."/>
            <person name="Perrone G."/>
            <person name="Uresti-Rivera E.E."/>
            <person name="Salamov A."/>
            <person name="Schmoll M."/>
            <person name="Seiboth B."/>
            <person name="Shapiro H."/>
            <person name="Sukno S."/>
            <person name="Tamayo-Ramos J.A."/>
            <person name="Tisch D."/>
            <person name="Wiest A."/>
            <person name="Wilkinson H.H."/>
            <person name="Zhang M."/>
            <person name="Coutinho P.M."/>
            <person name="Kenerley C.M."/>
            <person name="Monte E."/>
            <person name="Baker S.E."/>
            <person name="Grigoriev I.V."/>
        </authorList>
    </citation>
    <scope>NUCLEOTIDE SEQUENCE [LARGE SCALE GENOMIC DNA]</scope>
    <source>
        <strain evidence="18">Gv29-8 / FGSC 10586</strain>
    </source>
</reference>
<proteinExistence type="inferred from homology"/>
<evidence type="ECO:0000256" key="4">
    <source>
        <dbReference type="ARBA" id="ARBA00012729"/>
    </source>
</evidence>
<dbReference type="Gene3D" id="3.10.50.10">
    <property type="match status" value="1"/>
</dbReference>
<dbReference type="CDD" id="cd00035">
    <property type="entry name" value="ChtBD1"/>
    <property type="match status" value="1"/>
</dbReference>
<evidence type="ECO:0000259" key="15">
    <source>
        <dbReference type="PROSITE" id="PS50941"/>
    </source>
</evidence>
<dbReference type="SMART" id="SM00270">
    <property type="entry name" value="ChtBD1"/>
    <property type="match status" value="1"/>
</dbReference>
<dbReference type="Gene3D" id="3.30.60.10">
    <property type="entry name" value="Endochitinase-like"/>
    <property type="match status" value="1"/>
</dbReference>
<name>G9MSD2_HYPVG</name>
<dbReference type="EC" id="3.2.1.14" evidence="4"/>
<keyword evidence="10 13" id="KW-0326">Glycosidase</keyword>
<dbReference type="InterPro" id="IPR050314">
    <property type="entry name" value="Glycosyl_Hydrlase_18"/>
</dbReference>
<dbReference type="GO" id="GO:0005576">
    <property type="term" value="C:extracellular region"/>
    <property type="evidence" value="ECO:0007669"/>
    <property type="project" value="UniProtKB-SubCell"/>
</dbReference>
<keyword evidence="6 12" id="KW-0147">Chitin-binding</keyword>
<dbReference type="InterPro" id="IPR018371">
    <property type="entry name" value="Chitin-binding_1_CS"/>
</dbReference>